<evidence type="ECO:0000256" key="1">
    <source>
        <dbReference type="PROSITE-ProRule" id="PRU00023"/>
    </source>
</evidence>
<feature type="repeat" description="ANK" evidence="1">
    <location>
        <begin position="135"/>
        <end position="167"/>
    </location>
</feature>
<dbReference type="Gene3D" id="1.25.40.20">
    <property type="entry name" value="Ankyrin repeat-containing domain"/>
    <property type="match status" value="3"/>
</dbReference>
<dbReference type="Proteomes" id="UP000694423">
    <property type="component" value="Unplaced"/>
</dbReference>
<dbReference type="PANTHER" id="PTHR24147:SF53">
    <property type="entry name" value="ANKYRIN REPEAT DOMAIN 26"/>
    <property type="match status" value="1"/>
</dbReference>
<feature type="repeat" description="ANK" evidence="1">
    <location>
        <begin position="102"/>
        <end position="134"/>
    </location>
</feature>
<protein>
    <recommendedName>
        <fullName evidence="4">ANKR7 protein</fullName>
    </recommendedName>
</protein>
<dbReference type="SUPFAM" id="SSF48403">
    <property type="entry name" value="Ankyrin repeat"/>
    <property type="match status" value="1"/>
</dbReference>
<organism evidence="2 3">
    <name type="scientific">Dromaius novaehollandiae</name>
    <name type="common">Emu</name>
    <dbReference type="NCBI Taxonomy" id="8790"/>
    <lineage>
        <taxon>Eukaryota</taxon>
        <taxon>Metazoa</taxon>
        <taxon>Chordata</taxon>
        <taxon>Craniata</taxon>
        <taxon>Vertebrata</taxon>
        <taxon>Euteleostomi</taxon>
        <taxon>Archelosauria</taxon>
        <taxon>Archosauria</taxon>
        <taxon>Dinosauria</taxon>
        <taxon>Saurischia</taxon>
        <taxon>Theropoda</taxon>
        <taxon>Coelurosauria</taxon>
        <taxon>Aves</taxon>
        <taxon>Palaeognathae</taxon>
        <taxon>Casuariiformes</taxon>
        <taxon>Dromaiidae</taxon>
        <taxon>Dromaius</taxon>
    </lineage>
</organism>
<accession>A0A8C4K5R5</accession>
<dbReference type="InterPro" id="IPR036770">
    <property type="entry name" value="Ankyrin_rpt-contain_sf"/>
</dbReference>
<dbReference type="Pfam" id="PF13637">
    <property type="entry name" value="Ank_4"/>
    <property type="match status" value="1"/>
</dbReference>
<dbReference type="Ensembl" id="ENSDNVT00000023630.1">
    <property type="protein sequence ID" value="ENSDNVP00000019616.1"/>
    <property type="gene ID" value="ENSDNVG00000013737.1"/>
</dbReference>
<evidence type="ECO:0000313" key="3">
    <source>
        <dbReference type="Proteomes" id="UP000694423"/>
    </source>
</evidence>
<keyword evidence="3" id="KW-1185">Reference proteome</keyword>
<evidence type="ECO:0008006" key="4">
    <source>
        <dbReference type="Google" id="ProtNLM"/>
    </source>
</evidence>
<reference evidence="2" key="1">
    <citation type="submission" date="2025-08" db="UniProtKB">
        <authorList>
            <consortium name="Ensembl"/>
        </authorList>
    </citation>
    <scope>IDENTIFICATION</scope>
</reference>
<dbReference type="AlphaFoldDB" id="A0A8C4K5R5"/>
<dbReference type="SMART" id="SM00248">
    <property type="entry name" value="ANK"/>
    <property type="match status" value="5"/>
</dbReference>
<dbReference type="PROSITE" id="PS50297">
    <property type="entry name" value="ANK_REP_REGION"/>
    <property type="match status" value="3"/>
</dbReference>
<dbReference type="Pfam" id="PF12796">
    <property type="entry name" value="Ank_2"/>
    <property type="match status" value="1"/>
</dbReference>
<evidence type="ECO:0000313" key="2">
    <source>
        <dbReference type="Ensembl" id="ENSDNVP00000019616.1"/>
    </source>
</evidence>
<feature type="repeat" description="ANK" evidence="1">
    <location>
        <begin position="168"/>
        <end position="200"/>
    </location>
</feature>
<dbReference type="Pfam" id="PF00023">
    <property type="entry name" value="Ank"/>
    <property type="match status" value="1"/>
</dbReference>
<feature type="repeat" description="ANK" evidence="1">
    <location>
        <begin position="69"/>
        <end position="101"/>
    </location>
</feature>
<dbReference type="InterPro" id="IPR050657">
    <property type="entry name" value="Ankyrin_repeat_domain"/>
</dbReference>
<dbReference type="PANTHER" id="PTHR24147">
    <property type="entry name" value="ANKYRIN REPEAT DOMAIN 36-RELATED"/>
    <property type="match status" value="1"/>
</dbReference>
<dbReference type="PRINTS" id="PR01415">
    <property type="entry name" value="ANKYRIN"/>
</dbReference>
<proteinExistence type="predicted"/>
<dbReference type="PROSITE" id="PS50088">
    <property type="entry name" value="ANK_REPEAT"/>
    <property type="match status" value="4"/>
</dbReference>
<keyword evidence="1" id="KW-0040">ANK repeat</keyword>
<name>A0A8C4K5R5_DRONO</name>
<sequence length="269" mass="29895">MNCEFFKLFSKGQRQPPCSSTSVPCVATAYEIQEEELGRLHRAAASGDLTQVQQQRWLLRLGINRRDKERRTPLHLACANGHSEVVTYLVENKYKLNPCDSSKRSPLMKAVQCKQEQCVAILLASGADPSLADANGNTALHLAARAPNISLAGQLLEHNAHIEAKNKMGYTPLSLAVSEHHEEMVEFLLKMGADVHAQDPAERTPLMLAASAGDMSVIEVLLRYVTTTLLRHSSQLGMHCTTQQRLEAYYSDLLAHDHMISPQKEENTR</sequence>
<dbReference type="InterPro" id="IPR002110">
    <property type="entry name" value="Ankyrin_rpt"/>
</dbReference>
<reference evidence="2" key="2">
    <citation type="submission" date="2025-09" db="UniProtKB">
        <authorList>
            <consortium name="Ensembl"/>
        </authorList>
    </citation>
    <scope>IDENTIFICATION</scope>
</reference>